<dbReference type="SMART" id="SM00346">
    <property type="entry name" value="HTH_ICLR"/>
    <property type="match status" value="1"/>
</dbReference>
<protein>
    <submittedName>
        <fullName evidence="6">IclR family transcriptional regulator</fullName>
    </submittedName>
</protein>
<accession>A0A2W7HTZ6</accession>
<dbReference type="InterPro" id="IPR029016">
    <property type="entry name" value="GAF-like_dom_sf"/>
</dbReference>
<dbReference type="SUPFAM" id="SSF55781">
    <property type="entry name" value="GAF domain-like"/>
    <property type="match status" value="1"/>
</dbReference>
<evidence type="ECO:0000259" key="5">
    <source>
        <dbReference type="PROSITE" id="PS51078"/>
    </source>
</evidence>
<dbReference type="Pfam" id="PF01614">
    <property type="entry name" value="IclR_C"/>
    <property type="match status" value="1"/>
</dbReference>
<comment type="caution">
    <text evidence="6">The sequence shown here is derived from an EMBL/GenBank/DDBJ whole genome shotgun (WGS) entry which is preliminary data.</text>
</comment>
<dbReference type="InterPro" id="IPR036388">
    <property type="entry name" value="WH-like_DNA-bd_sf"/>
</dbReference>
<dbReference type="EMBL" id="QKYU01000043">
    <property type="protein sequence ID" value="PZW37687.1"/>
    <property type="molecule type" value="Genomic_DNA"/>
</dbReference>
<dbReference type="GO" id="GO:0003677">
    <property type="term" value="F:DNA binding"/>
    <property type="evidence" value="ECO:0007669"/>
    <property type="project" value="UniProtKB-KW"/>
</dbReference>
<dbReference type="Proteomes" id="UP000249688">
    <property type="component" value="Unassembled WGS sequence"/>
</dbReference>
<dbReference type="InterPro" id="IPR005471">
    <property type="entry name" value="Tscrpt_reg_IclR_N"/>
</dbReference>
<name>A0A2W7HTZ6_9PROT</name>
<evidence type="ECO:0000259" key="4">
    <source>
        <dbReference type="PROSITE" id="PS51077"/>
    </source>
</evidence>
<evidence type="ECO:0000313" key="6">
    <source>
        <dbReference type="EMBL" id="PZW37687.1"/>
    </source>
</evidence>
<dbReference type="Pfam" id="PF09339">
    <property type="entry name" value="HTH_IclR"/>
    <property type="match status" value="1"/>
</dbReference>
<evidence type="ECO:0000256" key="3">
    <source>
        <dbReference type="ARBA" id="ARBA00023163"/>
    </source>
</evidence>
<proteinExistence type="predicted"/>
<keyword evidence="7" id="KW-1185">Reference proteome</keyword>
<dbReference type="Gene3D" id="3.30.450.40">
    <property type="match status" value="1"/>
</dbReference>
<organism evidence="6 7">
    <name type="scientific">Humitalea rosea</name>
    <dbReference type="NCBI Taxonomy" id="990373"/>
    <lineage>
        <taxon>Bacteria</taxon>
        <taxon>Pseudomonadati</taxon>
        <taxon>Pseudomonadota</taxon>
        <taxon>Alphaproteobacteria</taxon>
        <taxon>Acetobacterales</taxon>
        <taxon>Roseomonadaceae</taxon>
        <taxon>Humitalea</taxon>
    </lineage>
</organism>
<dbReference type="PROSITE" id="PS51078">
    <property type="entry name" value="ICLR_ED"/>
    <property type="match status" value="1"/>
</dbReference>
<dbReference type="InterPro" id="IPR014757">
    <property type="entry name" value="Tscrpt_reg_IclR_C"/>
</dbReference>
<dbReference type="PANTHER" id="PTHR30136">
    <property type="entry name" value="HELIX-TURN-HELIX TRANSCRIPTIONAL REGULATOR, ICLR FAMILY"/>
    <property type="match status" value="1"/>
</dbReference>
<feature type="domain" description="IclR-ED" evidence="5">
    <location>
        <begin position="66"/>
        <end position="247"/>
    </location>
</feature>
<dbReference type="SUPFAM" id="SSF46785">
    <property type="entry name" value="Winged helix' DNA-binding domain"/>
    <property type="match status" value="1"/>
</dbReference>
<dbReference type="InterPro" id="IPR050707">
    <property type="entry name" value="HTH_MetabolicPath_Reg"/>
</dbReference>
<dbReference type="InterPro" id="IPR036390">
    <property type="entry name" value="WH_DNA-bd_sf"/>
</dbReference>
<evidence type="ECO:0000256" key="2">
    <source>
        <dbReference type="ARBA" id="ARBA00023125"/>
    </source>
</evidence>
<dbReference type="GO" id="GO:0045892">
    <property type="term" value="P:negative regulation of DNA-templated transcription"/>
    <property type="evidence" value="ECO:0007669"/>
    <property type="project" value="TreeGrafter"/>
</dbReference>
<keyword evidence="3" id="KW-0804">Transcription</keyword>
<dbReference type="AlphaFoldDB" id="A0A2W7HTZ6"/>
<evidence type="ECO:0000313" key="7">
    <source>
        <dbReference type="Proteomes" id="UP000249688"/>
    </source>
</evidence>
<evidence type="ECO:0000256" key="1">
    <source>
        <dbReference type="ARBA" id="ARBA00023015"/>
    </source>
</evidence>
<keyword evidence="1" id="KW-0805">Transcription regulation</keyword>
<gene>
    <name evidence="6" type="ORF">C8P66_14311</name>
</gene>
<dbReference type="PROSITE" id="PS51077">
    <property type="entry name" value="HTH_ICLR"/>
    <property type="match status" value="1"/>
</dbReference>
<dbReference type="GO" id="GO:0003700">
    <property type="term" value="F:DNA-binding transcription factor activity"/>
    <property type="evidence" value="ECO:0007669"/>
    <property type="project" value="TreeGrafter"/>
</dbReference>
<reference evidence="6 7" key="1">
    <citation type="submission" date="2018-06" db="EMBL/GenBank/DDBJ databases">
        <title>Genomic Encyclopedia of Archaeal and Bacterial Type Strains, Phase II (KMG-II): from individual species to whole genera.</title>
        <authorList>
            <person name="Goeker M."/>
        </authorList>
    </citation>
    <scope>NUCLEOTIDE SEQUENCE [LARGE SCALE GENOMIC DNA]</scope>
    <source>
        <strain evidence="6 7">DSM 24525</strain>
    </source>
</reference>
<dbReference type="PANTHER" id="PTHR30136:SF35">
    <property type="entry name" value="HTH-TYPE TRANSCRIPTIONAL REGULATOR RV1719"/>
    <property type="match status" value="1"/>
</dbReference>
<sequence>MRVQSVEKAFRVLGAFDAMRPSLSLTQLAAAIELDKSATQRFAHTLTMLGYLSKDPTTKRFALTVKTLDLGYRFIRTNALVERARPYLLHISNTTEETVNLTVLDGAEVVFVSRMAGRHVINADIVVGMRSPAYCSAPGIAMLARLPPEEAVAILDSTERHPITPNTVWRMDGLRDKLRLTAARGYATAFEEMHHGDLSVAAAIVDAHGRPIGAINIATLRSRTTPEAAEQTYMPMVVDAARAISRS</sequence>
<keyword evidence="2" id="KW-0238">DNA-binding</keyword>
<feature type="domain" description="HTH iclR-type" evidence="4">
    <location>
        <begin position="3"/>
        <end position="65"/>
    </location>
</feature>
<dbReference type="Gene3D" id="1.10.10.10">
    <property type="entry name" value="Winged helix-like DNA-binding domain superfamily/Winged helix DNA-binding domain"/>
    <property type="match status" value="1"/>
</dbReference>